<proteinExistence type="predicted"/>
<evidence type="ECO:0000313" key="1">
    <source>
        <dbReference type="EMBL" id="AMK55582.1"/>
    </source>
</evidence>
<keyword evidence="2" id="KW-1185">Reference proteome</keyword>
<organism evidence="1 2">
    <name type="scientific">Faecalibaculum rodentium</name>
    <dbReference type="NCBI Taxonomy" id="1702221"/>
    <lineage>
        <taxon>Bacteria</taxon>
        <taxon>Bacillati</taxon>
        <taxon>Bacillota</taxon>
        <taxon>Erysipelotrichia</taxon>
        <taxon>Erysipelotrichales</taxon>
        <taxon>Erysipelotrichaceae</taxon>
        <taxon>Faecalibaculum</taxon>
    </lineage>
</organism>
<name>A0A140DY55_9FIRM</name>
<evidence type="ECO:0000313" key="2">
    <source>
        <dbReference type="Proteomes" id="UP000069771"/>
    </source>
</evidence>
<dbReference type="AlphaFoldDB" id="A0A140DY55"/>
<sequence>MFLYLNGWNRAAGDCGNASDIAGIGSWNEIESFYYKMKRKFLKQRSKYDIERTKTLHLYHSGVLPK</sequence>
<gene>
    <name evidence="1" type="ORF">AALO17_24480</name>
</gene>
<reference evidence="1 2" key="1">
    <citation type="journal article" date="2016" name="Gut Pathog.">
        <title>Whole genome sequencing of "Faecalibaculum rodentium" ALO17, isolated from C57BL/6J laboratory mouse feces.</title>
        <authorList>
            <person name="Lim S."/>
            <person name="Chang D.H."/>
            <person name="Ahn S."/>
            <person name="Kim B.C."/>
        </authorList>
    </citation>
    <scope>NUCLEOTIDE SEQUENCE [LARGE SCALE GENOMIC DNA]</scope>
    <source>
        <strain evidence="1 2">Alo17</strain>
    </source>
</reference>
<protein>
    <submittedName>
        <fullName evidence="1">Uncharacterized protein</fullName>
    </submittedName>
</protein>
<dbReference type="Proteomes" id="UP000069771">
    <property type="component" value="Chromosome"/>
</dbReference>
<accession>A0A140DY55</accession>
<dbReference type="KEGG" id="fro:AALO17_24480"/>
<dbReference type="STRING" id="1702221.AALO17_24480"/>
<dbReference type="EMBL" id="CP011391">
    <property type="protein sequence ID" value="AMK55582.1"/>
    <property type="molecule type" value="Genomic_DNA"/>
</dbReference>